<protein>
    <submittedName>
        <fullName evidence="2">Uncharacterized protein LOC107030248</fullName>
    </submittedName>
</protein>
<reference evidence="2" key="2">
    <citation type="submission" date="2025-08" db="UniProtKB">
        <authorList>
            <consortium name="RefSeq"/>
        </authorList>
    </citation>
    <scope>IDENTIFICATION</scope>
</reference>
<reference evidence="1" key="1">
    <citation type="journal article" date="2014" name="Nat. Genet.">
        <title>The genome of the stress-tolerant wild tomato species Solanum pennellii.</title>
        <authorList>
            <person name="Bolger A."/>
            <person name="Scossa F."/>
            <person name="Bolger M.E."/>
            <person name="Lanz C."/>
            <person name="Maumus F."/>
            <person name="Tohge T."/>
            <person name="Quesneville H."/>
            <person name="Alseekh S."/>
            <person name="Sorensen I."/>
            <person name="Lichtenstein G."/>
            <person name="Fich E.A."/>
            <person name="Conte M."/>
            <person name="Keller H."/>
            <person name="Schneeberger K."/>
            <person name="Schwacke R."/>
            <person name="Ofner I."/>
            <person name="Vrebalov J."/>
            <person name="Xu Y."/>
            <person name="Osorio S."/>
            <person name="Aflitos S.A."/>
            <person name="Schijlen E."/>
            <person name="Jimenez-Gomez J.M."/>
            <person name="Ryngajllo M."/>
            <person name="Kimura S."/>
            <person name="Kumar R."/>
            <person name="Koenig D."/>
            <person name="Headland L.R."/>
            <person name="Maloof J.N."/>
            <person name="Sinha N."/>
            <person name="van Ham R.C."/>
            <person name="Lankhorst R.K."/>
            <person name="Mao L."/>
            <person name="Vogel A."/>
            <person name="Arsova B."/>
            <person name="Panstruga R."/>
            <person name="Fei Z."/>
            <person name="Rose J.K."/>
            <person name="Zamir D."/>
            <person name="Carrari F."/>
            <person name="Giovannoni J.J."/>
            <person name="Weigel D."/>
            <person name="Usadel B."/>
            <person name="Fernie A.R."/>
        </authorList>
    </citation>
    <scope>NUCLEOTIDE SEQUENCE [LARGE SCALE GENOMIC DNA]</scope>
    <source>
        <strain evidence="1">cv. LA0716</strain>
    </source>
</reference>
<dbReference type="PANTHER" id="PTHR48475:SF1">
    <property type="entry name" value="RNASE H TYPE-1 DOMAIN-CONTAINING PROTEIN"/>
    <property type="match status" value="1"/>
</dbReference>
<organism evidence="1 2">
    <name type="scientific">Solanum pennellii</name>
    <name type="common">Tomato</name>
    <name type="synonym">Lycopersicon pennellii</name>
    <dbReference type="NCBI Taxonomy" id="28526"/>
    <lineage>
        <taxon>Eukaryota</taxon>
        <taxon>Viridiplantae</taxon>
        <taxon>Streptophyta</taxon>
        <taxon>Embryophyta</taxon>
        <taxon>Tracheophyta</taxon>
        <taxon>Spermatophyta</taxon>
        <taxon>Magnoliopsida</taxon>
        <taxon>eudicotyledons</taxon>
        <taxon>Gunneridae</taxon>
        <taxon>Pentapetalae</taxon>
        <taxon>asterids</taxon>
        <taxon>lamiids</taxon>
        <taxon>Solanales</taxon>
        <taxon>Solanaceae</taxon>
        <taxon>Solanoideae</taxon>
        <taxon>Solaneae</taxon>
        <taxon>Solanum</taxon>
        <taxon>Solanum subgen. Lycopersicon</taxon>
    </lineage>
</organism>
<dbReference type="SUPFAM" id="SSF53098">
    <property type="entry name" value="Ribonuclease H-like"/>
    <property type="match status" value="1"/>
</dbReference>
<dbReference type="Gene3D" id="1.10.340.70">
    <property type="match status" value="1"/>
</dbReference>
<dbReference type="InterPro" id="IPR012337">
    <property type="entry name" value="RNaseH-like_sf"/>
</dbReference>
<proteinExistence type="predicted"/>
<dbReference type="PANTHER" id="PTHR48475">
    <property type="entry name" value="RIBONUCLEASE H"/>
    <property type="match status" value="1"/>
</dbReference>
<dbReference type="RefSeq" id="XP_015087087.1">
    <property type="nucleotide sequence ID" value="XM_015231601.1"/>
</dbReference>
<dbReference type="InterPro" id="IPR036397">
    <property type="entry name" value="RNaseH_sf"/>
</dbReference>
<evidence type="ECO:0000313" key="2">
    <source>
        <dbReference type="RefSeq" id="XP_015087087.1"/>
    </source>
</evidence>
<accession>A0ABM1HL45</accession>
<gene>
    <name evidence="2" type="primary">LOC107030248</name>
</gene>
<name>A0ABM1HL45_SOLPN</name>
<keyword evidence="1" id="KW-1185">Reference proteome</keyword>
<dbReference type="GeneID" id="107030248"/>
<evidence type="ECO:0000313" key="1">
    <source>
        <dbReference type="Proteomes" id="UP000694930"/>
    </source>
</evidence>
<dbReference type="Proteomes" id="UP000694930">
    <property type="component" value="Chromosome 9"/>
</dbReference>
<sequence>MHRCYEAAKLIEQIHAGVCSMHMNVLTLAKKILRAGYYLITMEHDCCKFVQRCHKCQVHGDLFLVPPYELHVMSSPWPFVAWRMNVIGPIVLAVSNGYKFILVAIDYFTKFGVPESIVTNNGANLNSHLMRDICAQFKITHWNSTSYRPQINGVNVYWSYPILTDVWTRSRHAIEVDIPSLRIIQEAELSNAEWVRKRIDQLTLIDQKIMVSVCHGKLYRQRIICAFHKRVKAKIFEIGQLVLKRIFPHQDEYKGKLTELARTLNGSQSIIFRCFGPVGNGWHRMTETDQLKCCLEILCVKIQFALLVTFRKIIWLMNSQYTLRIAY</sequence>
<dbReference type="Gene3D" id="3.30.420.10">
    <property type="entry name" value="Ribonuclease H-like superfamily/Ribonuclease H"/>
    <property type="match status" value="1"/>
</dbReference>